<dbReference type="PANTHER" id="PTHR30289">
    <property type="entry name" value="UNCHARACTERIZED PROTEIN YBCL-RELATED"/>
    <property type="match status" value="1"/>
</dbReference>
<reference evidence="2" key="3">
    <citation type="submission" date="2021-05" db="EMBL/GenBank/DDBJ databases">
        <title>Protein family content uncovers lineage relationships and bacterial pathway maintenance mechanisms in DPANN archaea.</title>
        <authorList>
            <person name="Castelle C.J."/>
            <person name="Meheust R."/>
            <person name="Jaffe A.L."/>
            <person name="Seitz K."/>
            <person name="Gong X."/>
            <person name="Baker B.J."/>
            <person name="Banfield J.F."/>
        </authorList>
    </citation>
    <scope>NUCLEOTIDE SEQUENCE</scope>
    <source>
        <strain evidence="2">RIFCSPLOWO2_01_FULL_58_19</strain>
    </source>
</reference>
<evidence type="ECO:0000313" key="2">
    <source>
        <dbReference type="EMBL" id="MBS3063804.1"/>
    </source>
</evidence>
<gene>
    <name evidence="1" type="ORF">HA252_01145</name>
    <name evidence="2" type="ORF">J4203_08150</name>
</gene>
<dbReference type="InterPro" id="IPR008914">
    <property type="entry name" value="PEBP"/>
</dbReference>
<reference evidence="2" key="2">
    <citation type="submission" date="2021-03" db="EMBL/GenBank/DDBJ databases">
        <authorList>
            <person name="Jaffe A."/>
        </authorList>
    </citation>
    <scope>NUCLEOTIDE SEQUENCE</scope>
    <source>
        <strain evidence="2">RIFCSPLOWO2_01_FULL_58_19</strain>
    </source>
</reference>
<proteinExistence type="predicted"/>
<comment type="caution">
    <text evidence="1">The sequence shown here is derived from an EMBL/GenBank/DDBJ whole genome shotgun (WGS) entry which is preliminary data.</text>
</comment>
<dbReference type="Proteomes" id="UP000564964">
    <property type="component" value="Unassembled WGS sequence"/>
</dbReference>
<dbReference type="InterPro" id="IPR036610">
    <property type="entry name" value="PEBP-like_sf"/>
</dbReference>
<organism evidence="1 3">
    <name type="scientific">Candidatus Iainarchaeum sp</name>
    <dbReference type="NCBI Taxonomy" id="3101447"/>
    <lineage>
        <taxon>Archaea</taxon>
        <taxon>Candidatus Iainarchaeota</taxon>
        <taxon>Candidatus Iainarchaeia</taxon>
        <taxon>Candidatus Iainarchaeales</taxon>
        <taxon>Candidatus Iainarchaeaceae</taxon>
        <taxon>Candidatus Iainarchaeum</taxon>
    </lineage>
</organism>
<dbReference type="Gene3D" id="3.90.280.10">
    <property type="entry name" value="PEBP-like"/>
    <property type="match status" value="1"/>
</dbReference>
<dbReference type="AlphaFoldDB" id="A0A7J4JE13"/>
<accession>A0A7J4JE13</accession>
<evidence type="ECO:0000313" key="3">
    <source>
        <dbReference type="Proteomes" id="UP000564964"/>
    </source>
</evidence>
<dbReference type="Proteomes" id="UP000678237">
    <property type="component" value="Unassembled WGS sequence"/>
</dbReference>
<sequence length="183" mass="19900">MCWLGWALLALLALAGCSQAGAGQPPGNEGNALKLKVDGFGVGEEIPARFTCDGADERPDFSWSEAPEGTKSFALSVIDYDVPKQARADGIWAHWLVKDLPARVTQVKGREKLPVGAVEVANDFGRGAWGGPCPPDRRHNYYFRVYALKVEKLGGVDLDDFHERAKAQSLAVAEVVASYERKK</sequence>
<dbReference type="EMBL" id="JAGVWE010000007">
    <property type="protein sequence ID" value="MBS3063804.1"/>
    <property type="molecule type" value="Genomic_DNA"/>
</dbReference>
<protein>
    <submittedName>
        <fullName evidence="1">YbhB/YbcL family Raf kinase inhibitor-like protein</fullName>
    </submittedName>
</protein>
<name>A0A7J4JE13_9ARCH</name>
<evidence type="ECO:0000313" key="1">
    <source>
        <dbReference type="EMBL" id="HIH15991.1"/>
    </source>
</evidence>
<dbReference type="CDD" id="cd00865">
    <property type="entry name" value="PEBP_bact_arch"/>
    <property type="match status" value="1"/>
</dbReference>
<reference evidence="1" key="1">
    <citation type="journal article" date="2020" name="bioRxiv">
        <title>A rank-normalized archaeal taxonomy based on genome phylogeny resolves widespread incomplete and uneven classifications.</title>
        <authorList>
            <person name="Rinke C."/>
            <person name="Chuvochina M."/>
            <person name="Mussig A.J."/>
            <person name="Chaumeil P.-A."/>
            <person name="Waite D.W."/>
            <person name="Whitman W.B."/>
            <person name="Parks D.H."/>
            <person name="Hugenholtz P."/>
        </authorList>
    </citation>
    <scope>NUCLEOTIDE SEQUENCE</scope>
    <source>
        <strain evidence="1">UBA10219</strain>
    </source>
</reference>
<dbReference type="Pfam" id="PF01161">
    <property type="entry name" value="PBP"/>
    <property type="match status" value="1"/>
</dbReference>
<dbReference type="EMBL" id="DUGH01000026">
    <property type="protein sequence ID" value="HIH15991.1"/>
    <property type="molecule type" value="Genomic_DNA"/>
</dbReference>
<dbReference type="PANTHER" id="PTHR30289:SF1">
    <property type="entry name" value="PEBP (PHOSPHATIDYLETHANOLAMINE-BINDING PROTEIN) FAMILY PROTEIN"/>
    <property type="match status" value="1"/>
</dbReference>
<dbReference type="NCBIfam" id="TIGR00481">
    <property type="entry name" value="YbhB/YbcL family Raf kinase inhibitor-like protein"/>
    <property type="match status" value="1"/>
</dbReference>
<dbReference type="SUPFAM" id="SSF49777">
    <property type="entry name" value="PEBP-like"/>
    <property type="match status" value="1"/>
</dbReference>
<dbReference type="InterPro" id="IPR005247">
    <property type="entry name" value="YbhB_YbcL/LppC-like"/>
</dbReference>